<dbReference type="Gene3D" id="3.20.20.80">
    <property type="entry name" value="Glycosidases"/>
    <property type="match status" value="3"/>
</dbReference>
<dbReference type="RefSeq" id="WP_116703461.1">
    <property type="nucleotide sequence ID" value="NZ_QUWV01000094.1"/>
</dbReference>
<dbReference type="InterPro" id="IPR017853">
    <property type="entry name" value="GH"/>
</dbReference>
<dbReference type="EMBL" id="QUWV01000094">
    <property type="protein sequence ID" value="RFD19463.1"/>
    <property type="molecule type" value="Genomic_DNA"/>
</dbReference>
<reference evidence="2 3" key="1">
    <citation type="submission" date="2018-08" db="EMBL/GenBank/DDBJ databases">
        <title>Komagataeibacter sp. AV 382.</title>
        <authorList>
            <person name="Skraban J."/>
            <person name="Trcek J."/>
        </authorList>
    </citation>
    <scope>NUCLEOTIDE SEQUENCE [LARGE SCALE GENOMIC DNA]</scope>
    <source>
        <strain evidence="2 3">AV 382</strain>
    </source>
</reference>
<feature type="domain" description="Glycosyl hydrolase family 13 catalytic" evidence="1">
    <location>
        <begin position="18"/>
        <end position="515"/>
    </location>
</feature>
<gene>
    <name evidence="2" type="primary">treY</name>
    <name evidence="2" type="ORF">DY926_11230</name>
</gene>
<dbReference type="Gene3D" id="1.10.10.470">
    <property type="entry name" value="Maltooligosyl trehalose synthase, domain 4"/>
    <property type="match status" value="1"/>
</dbReference>
<dbReference type="GO" id="GO:0005992">
    <property type="term" value="P:trehalose biosynthetic process"/>
    <property type="evidence" value="ECO:0007669"/>
    <property type="project" value="TreeGrafter"/>
</dbReference>
<dbReference type="GO" id="GO:0047470">
    <property type="term" value="F:(1,4)-alpha-D-glucan 1-alpha-D-glucosylmutase activity"/>
    <property type="evidence" value="ECO:0007669"/>
    <property type="project" value="TreeGrafter"/>
</dbReference>
<evidence type="ECO:0000313" key="3">
    <source>
        <dbReference type="Proteomes" id="UP000262371"/>
    </source>
</evidence>
<dbReference type="SUPFAM" id="SSF51445">
    <property type="entry name" value="(Trans)glycosidases"/>
    <property type="match status" value="1"/>
</dbReference>
<accession>A0A371YZ06</accession>
<dbReference type="NCBIfam" id="TIGR02401">
    <property type="entry name" value="trehalose_TreY"/>
    <property type="match status" value="1"/>
</dbReference>
<sequence>MRDMPVPPVLRALARVQFRNGMTLDDAAELVPQFARMGVSHLYASPLLAARPGSTHGYDTVAYDRIDPALGGEAALARLSARLHAHGMGLVLDIVPNHMAADFHNPWWMDVLAWGQASPYATWFDIDWNTPDPDLHGRVVLPFLDRPLAGALAAGMLRLHHDGQSGLFHIHHHDHRFPLCPAGYAGMLAAAGAPGPLLACLTTVAMRARPGAEVNRALTALRQWAATDEGHTAMARITSLHDGTNLPGRTRLGALLAHQPWRLAWWRDAATRINWRRFFDITGLVSLCVERENVFDAVHNYVLSLYQRGLVDGLRIDHIDGLAAPAAYCQRLRERLARLAPRRPASALQGASVHVEKILLPTESLPAAWPVEGTTGYEFMDQVGAVLHDPDGGAALDRLWAACGRDARALDVIVHGARVQLLEQTFPAEYRRLVTLLDTALHRRGVNCPAADMEAAVTGLLTQFRPYRTYFGDEVVQDHTSGQAALNAAKTAAMRTLTPQQGRALEQVARVLAARPEHAPRVSVRRAQQAFEHLTAPLAAKSLEDTGFYRYARLLSRNEVGSDPGVLALSVTAFHMRCADRLDHHPDTMLATATHDHKRGEDARARLAVLSGMAGEWEELVQDWFARNGACNAAGPDRIDELMLYQTLVGAWPLEPFASRAARARFHHRIAAWQVKALREAKRHTDWITPNADYENACAAFTERLLNPDTPGGFLPRLEGLVARIAPAGALNGLAQTLLRLTTPGVPDMYQGCDLWDFSLVDPDNRAPVDYTHRAALLEQCSSFDTAAATWRTGRIKQDMIRRILSFRQQYPDLFARGTYEPVTITGPDQNHAIAFLRRHAGMSLLVVAPRLPLGMQPDADTLAVGREMDLALHLPQHTGQWHSLLGEVPRQATMPLEHGHIPLICLVRDADAGAGS</sequence>
<dbReference type="Pfam" id="PF00128">
    <property type="entry name" value="Alpha-amylase"/>
    <property type="match status" value="1"/>
</dbReference>
<comment type="caution">
    <text evidence="2">The sequence shown here is derived from an EMBL/GenBank/DDBJ whole genome shotgun (WGS) entry which is preliminary data.</text>
</comment>
<dbReference type="CDD" id="cd11336">
    <property type="entry name" value="AmyAc_MTSase"/>
    <property type="match status" value="1"/>
</dbReference>
<dbReference type="Proteomes" id="UP000262371">
    <property type="component" value="Unassembled WGS sequence"/>
</dbReference>
<name>A0A371YZ06_9PROT</name>
<evidence type="ECO:0000313" key="2">
    <source>
        <dbReference type="EMBL" id="RFD19463.1"/>
    </source>
</evidence>
<dbReference type="InterPro" id="IPR013797">
    <property type="entry name" value="Maltooligo_trehalose_synth_4"/>
</dbReference>
<dbReference type="InterPro" id="IPR012767">
    <property type="entry name" value="Trehalose_TreY"/>
</dbReference>
<dbReference type="Gene3D" id="3.30.1590.10">
    <property type="entry name" value="Maltooligosyl trehalose synthase, domain 2"/>
    <property type="match status" value="1"/>
</dbReference>
<dbReference type="SMART" id="SM00642">
    <property type="entry name" value="Aamy"/>
    <property type="match status" value="1"/>
</dbReference>
<dbReference type="AlphaFoldDB" id="A0A371YZ06"/>
<dbReference type="OrthoDB" id="9761577at2"/>
<proteinExistence type="predicted"/>
<dbReference type="PANTHER" id="PTHR10357:SF216">
    <property type="entry name" value="MALTOOLIGOSYL TREHALOSE SYNTHASE-RELATED"/>
    <property type="match status" value="1"/>
</dbReference>
<dbReference type="PANTHER" id="PTHR10357">
    <property type="entry name" value="ALPHA-AMYLASE FAMILY MEMBER"/>
    <property type="match status" value="1"/>
</dbReference>
<evidence type="ECO:0000259" key="1">
    <source>
        <dbReference type="SMART" id="SM00642"/>
    </source>
</evidence>
<organism evidence="2 3">
    <name type="scientific">Komagataeibacter melaceti</name>
    <dbReference type="NCBI Taxonomy" id="2766577"/>
    <lineage>
        <taxon>Bacteria</taxon>
        <taxon>Pseudomonadati</taxon>
        <taxon>Pseudomonadota</taxon>
        <taxon>Alphaproteobacteria</taxon>
        <taxon>Acetobacterales</taxon>
        <taxon>Acetobacteraceae</taxon>
        <taxon>Komagataeibacter</taxon>
    </lineage>
</organism>
<keyword evidence="3" id="KW-1185">Reference proteome</keyword>
<dbReference type="GO" id="GO:0030980">
    <property type="term" value="P:alpha-glucan catabolic process"/>
    <property type="evidence" value="ECO:0007669"/>
    <property type="project" value="TreeGrafter"/>
</dbReference>
<dbReference type="InterPro" id="IPR006047">
    <property type="entry name" value="GH13_cat_dom"/>
</dbReference>
<protein>
    <submittedName>
        <fullName evidence="2">Malto-oligosyltrehalose synthase</fullName>
    </submittedName>
</protein>